<proteinExistence type="inferred from homology"/>
<evidence type="ECO:0000313" key="5">
    <source>
        <dbReference type="EMBL" id="KAJ1960791.1"/>
    </source>
</evidence>
<evidence type="ECO:0000256" key="2">
    <source>
        <dbReference type="ARBA" id="ARBA00022448"/>
    </source>
</evidence>
<dbReference type="AlphaFoldDB" id="A0A9W8E2B1"/>
<comment type="similarity">
    <text evidence="1">Belongs to the V-ATPase G subunit family.</text>
</comment>
<keyword evidence="6" id="KW-1185">Reference proteome</keyword>
<organism evidence="5 6">
    <name type="scientific">Dispira parvispora</name>
    <dbReference type="NCBI Taxonomy" id="1520584"/>
    <lineage>
        <taxon>Eukaryota</taxon>
        <taxon>Fungi</taxon>
        <taxon>Fungi incertae sedis</taxon>
        <taxon>Zoopagomycota</taxon>
        <taxon>Kickxellomycotina</taxon>
        <taxon>Dimargaritomycetes</taxon>
        <taxon>Dimargaritales</taxon>
        <taxon>Dimargaritaceae</taxon>
        <taxon>Dispira</taxon>
    </lineage>
</organism>
<evidence type="ECO:0000256" key="4">
    <source>
        <dbReference type="ARBA" id="ARBA00023065"/>
    </source>
</evidence>
<keyword evidence="3" id="KW-0375">Hydrogen ion transport</keyword>
<gene>
    <name evidence="5" type="ORF">IWQ62_004095</name>
</gene>
<evidence type="ECO:0000256" key="3">
    <source>
        <dbReference type="ARBA" id="ARBA00022781"/>
    </source>
</evidence>
<feature type="non-terminal residue" evidence="5">
    <location>
        <position position="1"/>
    </location>
</feature>
<dbReference type="GO" id="GO:0046961">
    <property type="term" value="F:proton-transporting ATPase activity, rotational mechanism"/>
    <property type="evidence" value="ECO:0007669"/>
    <property type="project" value="InterPro"/>
</dbReference>
<dbReference type="OrthoDB" id="250802at2759"/>
<dbReference type="EMBL" id="JANBPY010001267">
    <property type="protein sequence ID" value="KAJ1960791.1"/>
    <property type="molecule type" value="Genomic_DNA"/>
</dbReference>
<keyword evidence="2" id="KW-0813">Transport</keyword>
<dbReference type="Gene3D" id="1.20.5.2950">
    <property type="match status" value="1"/>
</dbReference>
<dbReference type="InterPro" id="IPR005124">
    <property type="entry name" value="V-ATPase_G"/>
</dbReference>
<reference evidence="5" key="1">
    <citation type="submission" date="2022-07" db="EMBL/GenBank/DDBJ databases">
        <title>Phylogenomic reconstructions and comparative analyses of Kickxellomycotina fungi.</title>
        <authorList>
            <person name="Reynolds N.K."/>
            <person name="Stajich J.E."/>
            <person name="Barry K."/>
            <person name="Grigoriev I.V."/>
            <person name="Crous P."/>
            <person name="Smith M.E."/>
        </authorList>
    </citation>
    <scope>NUCLEOTIDE SEQUENCE</scope>
    <source>
        <strain evidence="5">RSA 1196</strain>
    </source>
</reference>
<evidence type="ECO:0000313" key="6">
    <source>
        <dbReference type="Proteomes" id="UP001150925"/>
    </source>
</evidence>
<accession>A0A9W8E2B1</accession>
<keyword evidence="4" id="KW-0406">Ion transport</keyword>
<dbReference type="Proteomes" id="UP001150925">
    <property type="component" value="Unassembled WGS sequence"/>
</dbReference>
<name>A0A9W8E2B1_9FUNG</name>
<sequence>HSGSNDQLAKEIDNDTAAKVRELNEAFVARKEAVIQKLMDTVMQVEPKVHPNVQQA</sequence>
<evidence type="ECO:0000256" key="1">
    <source>
        <dbReference type="ARBA" id="ARBA00010066"/>
    </source>
</evidence>
<protein>
    <submittedName>
        <fullName evidence="5">Uncharacterized protein</fullName>
    </submittedName>
</protein>
<comment type="caution">
    <text evidence="5">The sequence shown here is derived from an EMBL/GenBank/DDBJ whole genome shotgun (WGS) entry which is preliminary data.</text>
</comment>
<dbReference type="Pfam" id="PF03179">
    <property type="entry name" value="V-ATPase_G"/>
    <property type="match status" value="1"/>
</dbReference>
<dbReference type="GO" id="GO:0016471">
    <property type="term" value="C:vacuolar proton-transporting V-type ATPase complex"/>
    <property type="evidence" value="ECO:0007669"/>
    <property type="project" value="InterPro"/>
</dbReference>